<gene>
    <name evidence="2" type="primary">Aste57867_9341</name>
    <name evidence="1" type="ORF">As57867_009305</name>
    <name evidence="2" type="ORF">ASTE57867_9341</name>
</gene>
<accession>A0A485KMS3</accession>
<protein>
    <submittedName>
        <fullName evidence="2">Aste57867_9341 protein</fullName>
    </submittedName>
</protein>
<organism evidence="2 3">
    <name type="scientific">Aphanomyces stellatus</name>
    <dbReference type="NCBI Taxonomy" id="120398"/>
    <lineage>
        <taxon>Eukaryota</taxon>
        <taxon>Sar</taxon>
        <taxon>Stramenopiles</taxon>
        <taxon>Oomycota</taxon>
        <taxon>Saprolegniomycetes</taxon>
        <taxon>Saprolegniales</taxon>
        <taxon>Verrucalvaceae</taxon>
        <taxon>Aphanomyces</taxon>
    </lineage>
</organism>
<evidence type="ECO:0000313" key="2">
    <source>
        <dbReference type="EMBL" id="VFT86222.1"/>
    </source>
</evidence>
<keyword evidence="3" id="KW-1185">Reference proteome</keyword>
<proteinExistence type="predicted"/>
<evidence type="ECO:0000313" key="3">
    <source>
        <dbReference type="Proteomes" id="UP000332933"/>
    </source>
</evidence>
<dbReference type="OrthoDB" id="66095at2759"/>
<name>A0A485KMS3_9STRA</name>
<reference evidence="2 3" key="1">
    <citation type="submission" date="2019-03" db="EMBL/GenBank/DDBJ databases">
        <authorList>
            <person name="Gaulin E."/>
            <person name="Dumas B."/>
        </authorList>
    </citation>
    <scope>NUCLEOTIDE SEQUENCE [LARGE SCALE GENOMIC DNA]</scope>
    <source>
        <strain evidence="2">CBS 568.67</strain>
    </source>
</reference>
<sequence>MADVWLVNPKSPDDVRPLSSADEENSLRFDRNSPKAVAFTACLLRTRGLTTSVINAILFMAGFWLEFYEETHDEVAESAPLCLEYLRLVVPGYMGHSALELLDCVGISLECISHDQGWASDAPDLNGTYVGCNSWIEFNVLSEDGKELCPRGDVCRNVRGSPDFRHHLMLRTDRELLDLMAQPKNELVIYLRAQYGGWANFAKYARISLAFVVGLRHCTIAQAERTLKALSTDHAKQTWWGPPPPMVP</sequence>
<dbReference type="EMBL" id="CAADRA010005158">
    <property type="protein sequence ID" value="VFT86222.1"/>
    <property type="molecule type" value="Genomic_DNA"/>
</dbReference>
<dbReference type="EMBL" id="VJMH01005137">
    <property type="protein sequence ID" value="KAF0700110.1"/>
    <property type="molecule type" value="Genomic_DNA"/>
</dbReference>
<reference evidence="1" key="2">
    <citation type="submission" date="2019-06" db="EMBL/GenBank/DDBJ databases">
        <title>Genomics analysis of Aphanomyces spp. identifies a new class of oomycete effector associated with host adaptation.</title>
        <authorList>
            <person name="Gaulin E."/>
        </authorList>
    </citation>
    <scope>NUCLEOTIDE SEQUENCE</scope>
    <source>
        <strain evidence="1">CBS 578.67</strain>
    </source>
</reference>
<dbReference type="Proteomes" id="UP000332933">
    <property type="component" value="Unassembled WGS sequence"/>
</dbReference>
<evidence type="ECO:0000313" key="1">
    <source>
        <dbReference type="EMBL" id="KAF0700110.1"/>
    </source>
</evidence>
<dbReference type="AlphaFoldDB" id="A0A485KMS3"/>